<dbReference type="InterPro" id="IPR020084">
    <property type="entry name" value="NUDIX_hydrolase_CS"/>
</dbReference>
<dbReference type="Pfam" id="PF00293">
    <property type="entry name" value="NUDIX"/>
    <property type="match status" value="1"/>
</dbReference>
<accession>A0A2U1EDB1</accession>
<evidence type="ECO:0000256" key="1">
    <source>
        <dbReference type="ARBA" id="ARBA00001946"/>
    </source>
</evidence>
<comment type="cofactor">
    <cofactor evidence="1">
        <name>Mg(2+)</name>
        <dbReference type="ChEBI" id="CHEBI:18420"/>
    </cofactor>
</comment>
<dbReference type="InterPro" id="IPR020476">
    <property type="entry name" value="Nudix_hydrolase"/>
</dbReference>
<dbReference type="EMBL" id="QEKW01000022">
    <property type="protein sequence ID" value="PVY97948.1"/>
    <property type="molecule type" value="Genomic_DNA"/>
</dbReference>
<keyword evidence="3 5" id="KW-0378">Hydrolase</keyword>
<evidence type="ECO:0000256" key="4">
    <source>
        <dbReference type="ARBA" id="ARBA00022842"/>
    </source>
</evidence>
<dbReference type="PROSITE" id="PS00893">
    <property type="entry name" value="NUDIX_BOX"/>
    <property type="match status" value="1"/>
</dbReference>
<name>A0A2U1EDB1_9PSEU</name>
<dbReference type="GO" id="GO:0016787">
    <property type="term" value="F:hydrolase activity"/>
    <property type="evidence" value="ECO:0007669"/>
    <property type="project" value="UniProtKB-KW"/>
</dbReference>
<dbReference type="SUPFAM" id="SSF55811">
    <property type="entry name" value="Nudix"/>
    <property type="match status" value="1"/>
</dbReference>
<keyword evidence="8" id="KW-1185">Reference proteome</keyword>
<evidence type="ECO:0000259" key="6">
    <source>
        <dbReference type="PROSITE" id="PS51462"/>
    </source>
</evidence>
<evidence type="ECO:0000313" key="8">
    <source>
        <dbReference type="Proteomes" id="UP000245639"/>
    </source>
</evidence>
<dbReference type="Proteomes" id="UP000245639">
    <property type="component" value="Unassembled WGS sequence"/>
</dbReference>
<feature type="domain" description="Nudix hydrolase" evidence="6">
    <location>
        <begin position="15"/>
        <end position="143"/>
    </location>
</feature>
<dbReference type="InterPro" id="IPR015797">
    <property type="entry name" value="NUDIX_hydrolase-like_dom_sf"/>
</dbReference>
<organism evidence="7 8">
    <name type="scientific">Actinomycetospora cinnamomea</name>
    <dbReference type="NCBI Taxonomy" id="663609"/>
    <lineage>
        <taxon>Bacteria</taxon>
        <taxon>Bacillati</taxon>
        <taxon>Actinomycetota</taxon>
        <taxon>Actinomycetes</taxon>
        <taxon>Pseudonocardiales</taxon>
        <taxon>Pseudonocardiaceae</taxon>
        <taxon>Actinomycetospora</taxon>
    </lineage>
</organism>
<dbReference type="PANTHER" id="PTHR43046">
    <property type="entry name" value="GDP-MANNOSE MANNOSYL HYDROLASE"/>
    <property type="match status" value="1"/>
</dbReference>
<dbReference type="AlphaFoldDB" id="A0A2U1EDB1"/>
<evidence type="ECO:0000256" key="5">
    <source>
        <dbReference type="RuleBase" id="RU003476"/>
    </source>
</evidence>
<reference evidence="7 8" key="1">
    <citation type="submission" date="2018-04" db="EMBL/GenBank/DDBJ databases">
        <title>Genomic Encyclopedia of Type Strains, Phase IV (KMG-IV): sequencing the most valuable type-strain genomes for metagenomic binning, comparative biology and taxonomic classification.</title>
        <authorList>
            <person name="Goeker M."/>
        </authorList>
    </citation>
    <scope>NUCLEOTIDE SEQUENCE [LARGE SCALE GENOMIC DNA]</scope>
    <source>
        <strain evidence="7 8">DSM 45771</strain>
    </source>
</reference>
<evidence type="ECO:0000313" key="7">
    <source>
        <dbReference type="EMBL" id="PVY97948.1"/>
    </source>
</evidence>
<dbReference type="Gene3D" id="3.90.79.10">
    <property type="entry name" value="Nucleoside Triphosphate Pyrophosphohydrolase"/>
    <property type="match status" value="1"/>
</dbReference>
<keyword evidence="4" id="KW-0460">Magnesium</keyword>
<gene>
    <name evidence="7" type="ORF">C8D89_1223</name>
</gene>
<comment type="similarity">
    <text evidence="2 5">Belongs to the Nudix hydrolase family.</text>
</comment>
<dbReference type="PANTHER" id="PTHR43046:SF12">
    <property type="entry name" value="GDP-MANNOSE MANNOSYL HYDROLASE"/>
    <property type="match status" value="1"/>
</dbReference>
<protein>
    <submittedName>
        <fullName evidence="7">ADP-ribose pyrophosphatase YjhB (NUDIX family)</fullName>
    </submittedName>
</protein>
<dbReference type="PRINTS" id="PR00502">
    <property type="entry name" value="NUDIXFAMILY"/>
</dbReference>
<evidence type="ECO:0000256" key="3">
    <source>
        <dbReference type="ARBA" id="ARBA00022801"/>
    </source>
</evidence>
<proteinExistence type="inferred from homology"/>
<sequence>MIRSSGLTVHTARVLRSQAAGGVVVDPRGRVAVVRQWARTWSLPKGHVEAGEGVLDAARREIHEECGLSDLELVRELGSYSRPGFRHGLPELKTITLFLFRSPAATLRPRDPANPEARWVARDSVARTLSNPADGRFFRRHVLPLLDVS</sequence>
<evidence type="ECO:0000256" key="2">
    <source>
        <dbReference type="ARBA" id="ARBA00005582"/>
    </source>
</evidence>
<dbReference type="InterPro" id="IPR000086">
    <property type="entry name" value="NUDIX_hydrolase_dom"/>
</dbReference>
<dbReference type="PROSITE" id="PS51462">
    <property type="entry name" value="NUDIX"/>
    <property type="match status" value="1"/>
</dbReference>
<comment type="caution">
    <text evidence="7">The sequence shown here is derived from an EMBL/GenBank/DDBJ whole genome shotgun (WGS) entry which is preliminary data.</text>
</comment>